<keyword evidence="1" id="KW-0472">Membrane</keyword>
<name>A0AA87UX28_9MICO</name>
<feature type="transmembrane region" description="Helical" evidence="1">
    <location>
        <begin position="20"/>
        <end position="40"/>
    </location>
</feature>
<reference evidence="2 3" key="1">
    <citation type="submission" date="2019-07" db="EMBL/GenBank/DDBJ databases">
        <title>Whole genome shotgun sequence of Agrococcus baldri NBRC 103055.</title>
        <authorList>
            <person name="Hosoyama A."/>
            <person name="Uohara A."/>
            <person name="Ohji S."/>
            <person name="Ichikawa N."/>
        </authorList>
    </citation>
    <scope>NUCLEOTIDE SEQUENCE [LARGE SCALE GENOMIC DNA]</scope>
    <source>
        <strain evidence="2 3">NBRC 103055</strain>
    </source>
</reference>
<proteinExistence type="predicted"/>
<evidence type="ECO:0000313" key="2">
    <source>
        <dbReference type="EMBL" id="GEK79937.1"/>
    </source>
</evidence>
<accession>A0AA87UX28</accession>
<dbReference type="AlphaFoldDB" id="A0AA87UX28"/>
<keyword evidence="1" id="KW-0812">Transmembrane</keyword>
<feature type="transmembrane region" description="Helical" evidence="1">
    <location>
        <begin position="127"/>
        <end position="152"/>
    </location>
</feature>
<evidence type="ECO:0000256" key="1">
    <source>
        <dbReference type="SAM" id="Phobius"/>
    </source>
</evidence>
<comment type="caution">
    <text evidence="2">The sequence shown here is derived from an EMBL/GenBank/DDBJ whole genome shotgun (WGS) entry which is preliminary data.</text>
</comment>
<dbReference type="Proteomes" id="UP000321749">
    <property type="component" value="Unassembled WGS sequence"/>
</dbReference>
<gene>
    <name evidence="2" type="ORF">ABA31_12880</name>
</gene>
<dbReference type="Gene3D" id="1.10.287.70">
    <property type="match status" value="1"/>
</dbReference>
<keyword evidence="3" id="KW-1185">Reference proteome</keyword>
<feature type="transmembrane region" description="Helical" evidence="1">
    <location>
        <begin position="206"/>
        <end position="229"/>
    </location>
</feature>
<sequence>MGMARGNRRLHRELVRHTLASVIAGVFAGAAVFAGVLVTGEPTSVEHATASAMTLVFGAYGPAFLWLSHLAFRGLTGDQLRARLRRSEERSRFVRYLYLGGPKSWAALIVMIGVISVVLLATRGQQIDLWLIITCVLGVAGTWVLLVAFFAVEHMRGWAEHEGMRFPGEEERDFSDFVYLSIQLSTTFSSADVALTKRPARSLASVQSIVGFAYSAVVIAVFASLLITLTV</sequence>
<dbReference type="Pfam" id="PF07077">
    <property type="entry name" value="DUF1345"/>
    <property type="match status" value="1"/>
</dbReference>
<dbReference type="InterPro" id="IPR009781">
    <property type="entry name" value="DUF1345"/>
</dbReference>
<feature type="transmembrane region" description="Helical" evidence="1">
    <location>
        <begin position="52"/>
        <end position="75"/>
    </location>
</feature>
<feature type="transmembrane region" description="Helical" evidence="1">
    <location>
        <begin position="96"/>
        <end position="121"/>
    </location>
</feature>
<evidence type="ECO:0008006" key="4">
    <source>
        <dbReference type="Google" id="ProtNLM"/>
    </source>
</evidence>
<keyword evidence="1" id="KW-1133">Transmembrane helix</keyword>
<dbReference type="EMBL" id="BJUU01000006">
    <property type="protein sequence ID" value="GEK79937.1"/>
    <property type="molecule type" value="Genomic_DNA"/>
</dbReference>
<organism evidence="2 3">
    <name type="scientific">Agrococcus baldri</name>
    <dbReference type="NCBI Taxonomy" id="153730"/>
    <lineage>
        <taxon>Bacteria</taxon>
        <taxon>Bacillati</taxon>
        <taxon>Actinomycetota</taxon>
        <taxon>Actinomycetes</taxon>
        <taxon>Micrococcales</taxon>
        <taxon>Microbacteriaceae</taxon>
        <taxon>Agrococcus</taxon>
    </lineage>
</organism>
<protein>
    <recommendedName>
        <fullName evidence="4">DUF1345 domain-containing protein</fullName>
    </recommendedName>
</protein>
<evidence type="ECO:0000313" key="3">
    <source>
        <dbReference type="Proteomes" id="UP000321749"/>
    </source>
</evidence>